<evidence type="ECO:0008006" key="5">
    <source>
        <dbReference type="Google" id="ProtNLM"/>
    </source>
</evidence>
<comment type="caution">
    <text evidence="2">The sequence shown here is derived from an EMBL/GenBank/DDBJ whole genome shotgun (WGS) entry which is preliminary data.</text>
</comment>
<proteinExistence type="predicted"/>
<name>A0A538TE38_UNCEI</name>
<dbReference type="EMBL" id="VBOX01000088">
    <property type="protein sequence ID" value="TMQ61900.1"/>
    <property type="molecule type" value="Genomic_DNA"/>
</dbReference>
<protein>
    <recommendedName>
        <fullName evidence="5">Bacterial surface antigen (D15) domain-containing protein</fullName>
    </recommendedName>
</protein>
<evidence type="ECO:0000313" key="3">
    <source>
        <dbReference type="Proteomes" id="UP000317366"/>
    </source>
</evidence>
<evidence type="ECO:0000313" key="2">
    <source>
        <dbReference type="EMBL" id="TMQ61900.1"/>
    </source>
</evidence>
<evidence type="ECO:0000313" key="1">
    <source>
        <dbReference type="EMBL" id="TMQ53344.1"/>
    </source>
</evidence>
<dbReference type="Proteomes" id="UP000317366">
    <property type="component" value="Unassembled WGS sequence"/>
</dbReference>
<dbReference type="EMBL" id="VBOU01000087">
    <property type="protein sequence ID" value="TMQ53344.1"/>
    <property type="molecule type" value="Genomic_DNA"/>
</dbReference>
<organism evidence="2 3">
    <name type="scientific">Eiseniibacteriota bacterium</name>
    <dbReference type="NCBI Taxonomy" id="2212470"/>
    <lineage>
        <taxon>Bacteria</taxon>
        <taxon>Candidatus Eiseniibacteriota</taxon>
    </lineage>
</organism>
<dbReference type="Gene3D" id="2.40.160.50">
    <property type="entry name" value="membrane protein fhac: a member of the omp85/tpsb transporter family"/>
    <property type="match status" value="1"/>
</dbReference>
<evidence type="ECO:0000313" key="4">
    <source>
        <dbReference type="Proteomes" id="UP000319829"/>
    </source>
</evidence>
<dbReference type="Proteomes" id="UP000319829">
    <property type="component" value="Unassembled WGS sequence"/>
</dbReference>
<sequence length="430" mass="46879">MLHRTPRWPQGGTILALALCVLPAACIVDSARAEPRFGDSTWVAPSALIEGDVEAAGPRVARPDHERRWETVLRAPFRLAFLPLRLLTRGIEAAGPTAEEFHTSKGRIQVSPEWIGATVAVPAFLGPGSKIGLTGAWSPRDSRKARIRAHAGDSVSFLGGGIDALYDYRPNRRFYGIGNFSSSDPTYFLRRADLASAYLFAGRDPLRRVRASVGISDVGIGQGYNGSPRSVDVFNPTDVPFLTQGSQVWWLGVGGDFAALDGAEPSEGVHLRPEVRRFRSSDGSDLRFDDWRVEARGYLPVFSRRRVIAARLVYEGVDPRSGSAPVPFYRLAESSDANHFAGYPTGRFRDRRLAIGHAEYRWEIMRPVWAFGLAELGEVASTSSRLTLGAAHPSLGGGLRARISPGQVAEIEAARGHEGLNVKADLEAHF</sequence>
<reference evidence="3 4" key="1">
    <citation type="journal article" date="2019" name="Nat. Microbiol.">
        <title>Mediterranean grassland soil C-N compound turnover is dependent on rainfall and depth, and is mediated by genomically divergent microorganisms.</title>
        <authorList>
            <person name="Diamond S."/>
            <person name="Andeer P.F."/>
            <person name="Li Z."/>
            <person name="Crits-Christoph A."/>
            <person name="Burstein D."/>
            <person name="Anantharaman K."/>
            <person name="Lane K.R."/>
            <person name="Thomas B.C."/>
            <person name="Pan C."/>
            <person name="Northen T.R."/>
            <person name="Banfield J.F."/>
        </authorList>
    </citation>
    <scope>NUCLEOTIDE SEQUENCE [LARGE SCALE GENOMIC DNA]</scope>
    <source>
        <strain evidence="1">WS_4</strain>
        <strain evidence="2">WS_7</strain>
    </source>
</reference>
<dbReference type="AlphaFoldDB" id="A0A538TE38"/>
<gene>
    <name evidence="1" type="ORF">E6K74_09610</name>
    <name evidence="2" type="ORF">E6K77_08930</name>
</gene>
<accession>A0A538TE38</accession>